<proteinExistence type="predicted"/>
<dbReference type="EMBL" id="WNXH01000003">
    <property type="protein sequence ID" value="MYN69138.1"/>
    <property type="molecule type" value="Genomic_DNA"/>
</dbReference>
<evidence type="ECO:0000256" key="1">
    <source>
        <dbReference type="ARBA" id="ARBA00022512"/>
    </source>
</evidence>
<evidence type="ECO:0000313" key="7">
    <source>
        <dbReference type="EMBL" id="MYN69138.1"/>
    </source>
</evidence>
<keyword evidence="4" id="KW-0572">Peptidoglycan-anchor</keyword>
<dbReference type="RefSeq" id="WP_160863785.1">
    <property type="nucleotide sequence ID" value="NZ_WNXH01000003.1"/>
</dbReference>
<dbReference type="Proteomes" id="UP000483765">
    <property type="component" value="Unassembled WGS sequence"/>
</dbReference>
<dbReference type="PROSITE" id="PS50847">
    <property type="entry name" value="GRAM_POS_ANCHORING"/>
    <property type="match status" value="1"/>
</dbReference>
<dbReference type="AlphaFoldDB" id="A0A6L8MVI2"/>
<organism evidence="7 8">
    <name type="scientific">Streptococcus suis</name>
    <dbReference type="NCBI Taxonomy" id="1307"/>
    <lineage>
        <taxon>Bacteria</taxon>
        <taxon>Bacillati</taxon>
        <taxon>Bacillota</taxon>
        <taxon>Bacilli</taxon>
        <taxon>Lactobacillales</taxon>
        <taxon>Streptococcaceae</taxon>
        <taxon>Streptococcus</taxon>
    </lineage>
</organism>
<evidence type="ECO:0000259" key="6">
    <source>
        <dbReference type="PROSITE" id="PS50847"/>
    </source>
</evidence>
<evidence type="ECO:0000256" key="5">
    <source>
        <dbReference type="SAM" id="Phobius"/>
    </source>
</evidence>
<dbReference type="InterPro" id="IPR019931">
    <property type="entry name" value="LPXTG_anchor"/>
</dbReference>
<sequence>MQNSLPTTGEKETNFMSLIGLTALATSFAFAARQRGKERVD</sequence>
<evidence type="ECO:0000256" key="3">
    <source>
        <dbReference type="ARBA" id="ARBA00022729"/>
    </source>
</evidence>
<feature type="domain" description="Gram-positive cocci surface proteins LPxTG" evidence="6">
    <location>
        <begin position="5"/>
        <end position="41"/>
    </location>
</feature>
<evidence type="ECO:0000256" key="4">
    <source>
        <dbReference type="ARBA" id="ARBA00023088"/>
    </source>
</evidence>
<name>A0A6L8MVI2_STRSU</name>
<accession>A0A6L8MVI2</accession>
<keyword evidence="3" id="KW-0732">Signal</keyword>
<keyword evidence="1" id="KW-0134">Cell wall</keyword>
<protein>
    <submittedName>
        <fullName evidence="7">LPXTG cell wall anchor domain-containing protein</fullName>
    </submittedName>
</protein>
<keyword evidence="5" id="KW-0472">Membrane</keyword>
<gene>
    <name evidence="7" type="ORF">GLP18_02655</name>
</gene>
<dbReference type="Pfam" id="PF00746">
    <property type="entry name" value="Gram_pos_anchor"/>
    <property type="match status" value="1"/>
</dbReference>
<evidence type="ECO:0000313" key="8">
    <source>
        <dbReference type="Proteomes" id="UP000483765"/>
    </source>
</evidence>
<dbReference type="NCBIfam" id="TIGR01167">
    <property type="entry name" value="LPXTG_anchor"/>
    <property type="match status" value="1"/>
</dbReference>
<feature type="transmembrane region" description="Helical" evidence="5">
    <location>
        <begin position="15"/>
        <end position="32"/>
    </location>
</feature>
<keyword evidence="2" id="KW-0964">Secreted</keyword>
<evidence type="ECO:0000256" key="2">
    <source>
        <dbReference type="ARBA" id="ARBA00022525"/>
    </source>
</evidence>
<comment type="caution">
    <text evidence="7">The sequence shown here is derived from an EMBL/GenBank/DDBJ whole genome shotgun (WGS) entry which is preliminary data.</text>
</comment>
<reference evidence="7 8" key="1">
    <citation type="submission" date="2019-11" db="EMBL/GenBank/DDBJ databases">
        <title>Divergent Streptococcus suis from cattle.</title>
        <authorList>
            <person name="Williamson C."/>
        </authorList>
    </citation>
    <scope>NUCLEOTIDE SEQUENCE [LARGE SCALE GENOMIC DNA]</scope>
    <source>
        <strain evidence="7 8">10-36905</strain>
    </source>
</reference>
<keyword evidence="5" id="KW-0812">Transmembrane</keyword>
<keyword evidence="5" id="KW-1133">Transmembrane helix</keyword>